<sequence>MVDNSAIIVLQTKYKEIPIYRTIYSSLGLEQFTYSYVLSNKGIITENKVYYDENVALYIANTKHQSIKTRYGVLMVRHNIDIDD</sequence>
<name>A0A4D5XF89_9VIRU</name>
<protein>
    <submittedName>
        <fullName evidence="1">Uncharacterized protein</fullName>
    </submittedName>
</protein>
<organism evidence="1">
    <name type="scientific">Pithovirus LCPAC102</name>
    <dbReference type="NCBI Taxonomy" id="2506587"/>
    <lineage>
        <taxon>Viruses</taxon>
        <taxon>Pithoviruses</taxon>
    </lineage>
</organism>
<gene>
    <name evidence="1" type="ORF">LCPAC102_01830</name>
</gene>
<reference evidence="1" key="1">
    <citation type="journal article" date="2019" name="MBio">
        <title>Virus Genomes from Deep Sea Sediments Expand the Ocean Megavirome and Support Independent Origins of Viral Gigantism.</title>
        <authorList>
            <person name="Backstrom D."/>
            <person name="Yutin N."/>
            <person name="Jorgensen S.L."/>
            <person name="Dharamshi J."/>
            <person name="Homa F."/>
            <person name="Zaremba-Niedwiedzka K."/>
            <person name="Spang A."/>
            <person name="Wolf Y.I."/>
            <person name="Koonin E.V."/>
            <person name="Ettema T.J."/>
        </authorList>
    </citation>
    <scope>NUCLEOTIDE SEQUENCE</scope>
</reference>
<accession>A0A4D5XF89</accession>
<proteinExistence type="predicted"/>
<dbReference type="EMBL" id="MK500471">
    <property type="protein sequence ID" value="QBK90270.1"/>
    <property type="molecule type" value="Genomic_DNA"/>
</dbReference>
<evidence type="ECO:0000313" key="1">
    <source>
        <dbReference type="EMBL" id="QBK90270.1"/>
    </source>
</evidence>